<protein>
    <recommendedName>
        <fullName evidence="3">Transposase (putative) gypsy type domain-containing protein</fullName>
    </recommendedName>
</protein>
<organism evidence="4 5">
    <name type="scientific">Cuscuta campestris</name>
    <dbReference type="NCBI Taxonomy" id="132261"/>
    <lineage>
        <taxon>Eukaryota</taxon>
        <taxon>Viridiplantae</taxon>
        <taxon>Streptophyta</taxon>
        <taxon>Embryophyta</taxon>
        <taxon>Tracheophyta</taxon>
        <taxon>Spermatophyta</taxon>
        <taxon>Magnoliopsida</taxon>
        <taxon>eudicotyledons</taxon>
        <taxon>Gunneridae</taxon>
        <taxon>Pentapetalae</taxon>
        <taxon>asterids</taxon>
        <taxon>lamiids</taxon>
        <taxon>Solanales</taxon>
        <taxon>Convolvulaceae</taxon>
        <taxon>Cuscuteae</taxon>
        <taxon>Cuscuta</taxon>
        <taxon>Cuscuta subgen. Grammica</taxon>
        <taxon>Cuscuta sect. Cleistogrammica</taxon>
    </lineage>
</organism>
<dbReference type="Proteomes" id="UP000595140">
    <property type="component" value="Unassembled WGS sequence"/>
</dbReference>
<sequence length="824" mass="92947">MASTQSSYAGLGEGQSTTRPPLFDGTNYTYWKERMRIYIQSTNFLLWRIIKNGEDVPMKKVGETNIPKTENEYDAQDIKKVENNAKAINIIYCAVNPDDYRKISCCTTAKEMWDKLEITYEGTDQVREAKIDFLTHEYELFRMKENEKIDEMFERFSKIVNDLHALKKTYTDKELVRKILRSLTPEWRSKADAIQESIGVTNVTIDGLRGFGINHLPRRRSLLPFSHVGVRCFPLSPGGVPSRSVPLPCYSMSIESSSVRTSEAVRELGLDSHGSGAQGDRAEQPGSPSVEEITAVEVPGVSEPRLQKQTLLVDSLIRECKCDLSSDEFLRVVRYAGPLVTVRRPTPDEPVFDAPPGYFAIHLKSLESGFRFPLESLVIDFFNYFDFLLCQLVPNSYWYLAGFLIRCREMGVRVDLERLMTLFRVAKSSGSDGGSFAALCQRQERLFKTKKESNKTWKSKFVFVSVGSTSPFRESPLSSFRRRSKPFASSKAIADTDKLCSGGPYEPGVLVNDEALSKFGFVFHDEDEPKRRVVQSQLEEGPSGEIMIFAADRKKLFKSKPRSESGKERPPLPTPTPSAEHAQASKKRKDVSSSMEGASLSRARSPPSRSVDCGNPAFVKVAFPLKPSFLHGDYEPRRFLQSFIPPPDRMEISSAASKDLASTLLLELGSVAMRAPELVERFEWYVAEKAKGEEELRRLQEHVAGLEGELADAEERARTAAEEKVRRLDEEAEHVVEAFQTSPEFEEAALARMDDLLKIWARTPAGQRFLFKEGQANYSMGLQRAQEVLLERIRDGKELPKPCENPEEFDSSIYYSEDEDATGG</sequence>
<feature type="compositionally biased region" description="Basic and acidic residues" evidence="2">
    <location>
        <begin position="561"/>
        <end position="570"/>
    </location>
</feature>
<gene>
    <name evidence="4" type="ORF">CCAM_LOCUS35707</name>
</gene>
<dbReference type="Pfam" id="PF04195">
    <property type="entry name" value="Transposase_28"/>
    <property type="match status" value="1"/>
</dbReference>
<dbReference type="InterPro" id="IPR007321">
    <property type="entry name" value="Transposase_28"/>
</dbReference>
<keyword evidence="1" id="KW-0175">Coiled coil</keyword>
<dbReference type="OrthoDB" id="696017at2759"/>
<evidence type="ECO:0000313" key="4">
    <source>
        <dbReference type="EMBL" id="VFQ93931.1"/>
    </source>
</evidence>
<feature type="coiled-coil region" evidence="1">
    <location>
        <begin position="689"/>
        <end position="738"/>
    </location>
</feature>
<dbReference type="EMBL" id="OOIL02005072">
    <property type="protein sequence ID" value="VFQ93931.1"/>
    <property type="molecule type" value="Genomic_DNA"/>
</dbReference>
<proteinExistence type="predicted"/>
<dbReference type="Pfam" id="PF14223">
    <property type="entry name" value="Retrotran_gag_2"/>
    <property type="match status" value="1"/>
</dbReference>
<feature type="compositionally biased region" description="Acidic residues" evidence="2">
    <location>
        <begin position="805"/>
        <end position="824"/>
    </location>
</feature>
<evidence type="ECO:0000256" key="2">
    <source>
        <dbReference type="SAM" id="MobiDB-lite"/>
    </source>
</evidence>
<name>A0A484MY52_9ASTE</name>
<evidence type="ECO:0000313" key="5">
    <source>
        <dbReference type="Proteomes" id="UP000595140"/>
    </source>
</evidence>
<evidence type="ECO:0000259" key="3">
    <source>
        <dbReference type="Pfam" id="PF04195"/>
    </source>
</evidence>
<keyword evidence="5" id="KW-1185">Reference proteome</keyword>
<dbReference type="PANTHER" id="PTHR34676">
    <property type="entry name" value="DUF4219 DOMAIN-CONTAINING PROTEIN-RELATED"/>
    <property type="match status" value="1"/>
</dbReference>
<feature type="domain" description="Transposase (putative) gypsy type" evidence="3">
    <location>
        <begin position="362"/>
        <end position="425"/>
    </location>
</feature>
<reference evidence="4 5" key="1">
    <citation type="submission" date="2018-04" db="EMBL/GenBank/DDBJ databases">
        <authorList>
            <person name="Vogel A."/>
        </authorList>
    </citation>
    <scope>NUCLEOTIDE SEQUENCE [LARGE SCALE GENOMIC DNA]</scope>
</reference>
<accession>A0A484MY52</accession>
<feature type="region of interest" description="Disordered" evidence="2">
    <location>
        <begin position="798"/>
        <end position="824"/>
    </location>
</feature>
<dbReference type="PANTHER" id="PTHR34676:SF15">
    <property type="entry name" value="ZINC FINGER, CCHC-TYPE-RELATED"/>
    <property type="match status" value="1"/>
</dbReference>
<evidence type="ECO:0000256" key="1">
    <source>
        <dbReference type="SAM" id="Coils"/>
    </source>
</evidence>
<feature type="non-terminal residue" evidence="4">
    <location>
        <position position="824"/>
    </location>
</feature>
<feature type="compositionally biased region" description="Low complexity" evidence="2">
    <location>
        <begin position="598"/>
        <end position="610"/>
    </location>
</feature>
<feature type="region of interest" description="Disordered" evidence="2">
    <location>
        <begin position="558"/>
        <end position="611"/>
    </location>
</feature>
<dbReference type="AlphaFoldDB" id="A0A484MY52"/>